<feature type="region of interest" description="Disordered" evidence="5">
    <location>
        <begin position="110"/>
        <end position="262"/>
    </location>
</feature>
<dbReference type="GO" id="GO:0003723">
    <property type="term" value="F:RNA binding"/>
    <property type="evidence" value="ECO:0007669"/>
    <property type="project" value="TreeGrafter"/>
</dbReference>
<evidence type="ECO:0000313" key="7">
    <source>
        <dbReference type="EMBL" id="KAK0426147.1"/>
    </source>
</evidence>
<feature type="compositionally biased region" description="Acidic residues" evidence="5">
    <location>
        <begin position="216"/>
        <end position="233"/>
    </location>
</feature>
<name>A0AA39IMT2_9BILA</name>
<dbReference type="InterPro" id="IPR052647">
    <property type="entry name" value="Zinc_finger_CCCH-type"/>
</dbReference>
<dbReference type="SUPFAM" id="SSF90229">
    <property type="entry name" value="CCCH zinc finger"/>
    <property type="match status" value="1"/>
</dbReference>
<evidence type="ECO:0000256" key="5">
    <source>
        <dbReference type="SAM" id="MobiDB-lite"/>
    </source>
</evidence>
<accession>A0AA39IMT2</accession>
<evidence type="ECO:0000256" key="2">
    <source>
        <dbReference type="ARBA" id="ARBA00022771"/>
    </source>
</evidence>
<keyword evidence="1 4" id="KW-0479">Metal-binding</keyword>
<evidence type="ECO:0000256" key="4">
    <source>
        <dbReference type="PROSITE-ProRule" id="PRU00723"/>
    </source>
</evidence>
<feature type="compositionally biased region" description="Basic and acidic residues" evidence="5">
    <location>
        <begin position="406"/>
        <end position="418"/>
    </location>
</feature>
<keyword evidence="3 4" id="KW-0862">Zinc</keyword>
<dbReference type="PANTHER" id="PTHR46582">
    <property type="entry name" value="ZINC FINGER CCCH DOMAIN-CONTAINING PROTEIN 18"/>
    <property type="match status" value="1"/>
</dbReference>
<dbReference type="GO" id="GO:0008270">
    <property type="term" value="F:zinc ion binding"/>
    <property type="evidence" value="ECO:0007669"/>
    <property type="project" value="UniProtKB-KW"/>
</dbReference>
<dbReference type="PROSITE" id="PS50103">
    <property type="entry name" value="ZF_C3H1"/>
    <property type="match status" value="1"/>
</dbReference>
<dbReference type="AlphaFoldDB" id="A0AA39IMT2"/>
<protein>
    <recommendedName>
        <fullName evidence="6">C3H1-type domain-containing protein</fullName>
    </recommendedName>
</protein>
<dbReference type="PANTHER" id="PTHR46582:SF1">
    <property type="entry name" value="ZINC FINGER CCCH DOMAIN-CONTAINING PROTEIN 18"/>
    <property type="match status" value="1"/>
</dbReference>
<feature type="compositionally biased region" description="Basic and acidic residues" evidence="5">
    <location>
        <begin position="313"/>
        <end position="346"/>
    </location>
</feature>
<organism evidence="7 8">
    <name type="scientific">Steinernema hermaphroditum</name>
    <dbReference type="NCBI Taxonomy" id="289476"/>
    <lineage>
        <taxon>Eukaryota</taxon>
        <taxon>Metazoa</taxon>
        <taxon>Ecdysozoa</taxon>
        <taxon>Nematoda</taxon>
        <taxon>Chromadorea</taxon>
        <taxon>Rhabditida</taxon>
        <taxon>Tylenchina</taxon>
        <taxon>Panagrolaimomorpha</taxon>
        <taxon>Strongyloidoidea</taxon>
        <taxon>Steinernematidae</taxon>
        <taxon>Steinernema</taxon>
    </lineage>
</organism>
<evidence type="ECO:0000256" key="3">
    <source>
        <dbReference type="ARBA" id="ARBA00022833"/>
    </source>
</evidence>
<evidence type="ECO:0000259" key="6">
    <source>
        <dbReference type="PROSITE" id="PS50103"/>
    </source>
</evidence>
<feature type="domain" description="C3H1-type" evidence="6">
    <location>
        <begin position="257"/>
        <end position="284"/>
    </location>
</feature>
<dbReference type="Proteomes" id="UP001175271">
    <property type="component" value="Unassembled WGS sequence"/>
</dbReference>
<feature type="compositionally biased region" description="Acidic residues" evidence="5">
    <location>
        <begin position="175"/>
        <end position="191"/>
    </location>
</feature>
<dbReference type="SMART" id="SM00356">
    <property type="entry name" value="ZnF_C3H1"/>
    <property type="match status" value="1"/>
</dbReference>
<evidence type="ECO:0000256" key="1">
    <source>
        <dbReference type="ARBA" id="ARBA00022723"/>
    </source>
</evidence>
<dbReference type="GO" id="GO:0071011">
    <property type="term" value="C:precatalytic spliceosome"/>
    <property type="evidence" value="ECO:0007669"/>
    <property type="project" value="TreeGrafter"/>
</dbReference>
<reference evidence="7" key="1">
    <citation type="submission" date="2023-06" db="EMBL/GenBank/DDBJ databases">
        <title>Genomic analysis of the entomopathogenic nematode Steinernema hermaphroditum.</title>
        <authorList>
            <person name="Schwarz E.M."/>
            <person name="Heppert J.K."/>
            <person name="Baniya A."/>
            <person name="Schwartz H.T."/>
            <person name="Tan C.-H."/>
            <person name="Antoshechkin I."/>
            <person name="Sternberg P.W."/>
            <person name="Goodrich-Blair H."/>
            <person name="Dillman A.R."/>
        </authorList>
    </citation>
    <scope>NUCLEOTIDE SEQUENCE</scope>
    <source>
        <strain evidence="7">PS9179</strain>
        <tissue evidence="7">Whole animal</tissue>
    </source>
</reference>
<comment type="caution">
    <text evidence="7">The sequence shown here is derived from an EMBL/GenBank/DDBJ whole genome shotgun (WGS) entry which is preliminary data.</text>
</comment>
<feature type="compositionally biased region" description="Basic and acidic residues" evidence="5">
    <location>
        <begin position="355"/>
        <end position="370"/>
    </location>
</feature>
<feature type="compositionally biased region" description="Basic and acidic residues" evidence="5">
    <location>
        <begin position="492"/>
        <end position="507"/>
    </location>
</feature>
<feature type="compositionally biased region" description="Basic and acidic residues" evidence="5">
    <location>
        <begin position="236"/>
        <end position="248"/>
    </location>
</feature>
<sequence>MEDPGAASVCLSIAVSVQRWMQSVVPARSLAPGVAVGFTLLVEGRLLRQIPIRRNLNDVSAILSLPLSYPTFRHSWCSDIQHRHQQFFCHFAYFGGNANRVMAEPMSDDDGEVIDRISSSSPEDISEEIEPFPQRNKRPPMTPPTPENCENIEDDISDVEPSPPQPADISSDSNNADDNDNLDYSDGEGDASEQLLNREGSSVPVEETEDKKELSDGELEEGELESDSEDEVEGATLKDNKEKSDSRSPSRSPPPKSRNDGICKFYLRGNCTWGVTCKFYHPTDAECEQLRREEGIDGRRSITRVYQRAASPAKEEDAWERGLKQARERMKKASELKKDPDFDKKRLLMSASDASPRRRSDSEDSLDRKRSSSPGGAREKSRRIPDPVPFFPVGSSGRPPSLIDVMRNEDRRRNEAVKDLGPQVLYPSRDRDRNRNRRSHDNKTAPVPLREVAEGDDRAPAAYRSNADPLFGLQGVPLSPEGDPISSDDEPDPKRDEVIRERDRIDDISDSSGSSSGSSSDSSSSEGEEERKSRSSSAAVSRTETPPPPEVVPELDDKERRRQELLDQLRSVEEAIARKRNKLTA</sequence>
<feature type="region of interest" description="Disordered" evidence="5">
    <location>
        <begin position="307"/>
        <end position="561"/>
    </location>
</feature>
<dbReference type="EMBL" id="JAUCMV010000001">
    <property type="protein sequence ID" value="KAK0426147.1"/>
    <property type="molecule type" value="Genomic_DNA"/>
</dbReference>
<keyword evidence="8" id="KW-1185">Reference proteome</keyword>
<proteinExistence type="predicted"/>
<feature type="zinc finger region" description="C3H1-type" evidence="4">
    <location>
        <begin position="257"/>
        <end position="284"/>
    </location>
</feature>
<dbReference type="Pfam" id="PF00642">
    <property type="entry name" value="zf-CCCH"/>
    <property type="match status" value="1"/>
</dbReference>
<gene>
    <name evidence="7" type="ORF">QR680_009555</name>
</gene>
<dbReference type="InterPro" id="IPR000571">
    <property type="entry name" value="Znf_CCCH"/>
</dbReference>
<dbReference type="InterPro" id="IPR036855">
    <property type="entry name" value="Znf_CCCH_sf"/>
</dbReference>
<feature type="compositionally biased region" description="Low complexity" evidence="5">
    <location>
        <begin position="510"/>
        <end position="525"/>
    </location>
</feature>
<evidence type="ECO:0000313" key="8">
    <source>
        <dbReference type="Proteomes" id="UP001175271"/>
    </source>
</evidence>
<keyword evidence="2 4" id="KW-0863">Zinc-finger</keyword>
<feature type="compositionally biased region" description="Basic and acidic residues" evidence="5">
    <location>
        <begin position="428"/>
        <end position="443"/>
    </location>
</feature>
<dbReference type="Gene3D" id="4.10.1000.10">
    <property type="entry name" value="Zinc finger, CCCH-type"/>
    <property type="match status" value="1"/>
</dbReference>